<evidence type="ECO:0000313" key="1">
    <source>
        <dbReference type="EMBL" id="OWO90012.1"/>
    </source>
</evidence>
<dbReference type="Proteomes" id="UP000197269">
    <property type="component" value="Unassembled WGS sequence"/>
</dbReference>
<protein>
    <submittedName>
        <fullName evidence="1">Uncharacterized protein</fullName>
    </submittedName>
</protein>
<dbReference type="RefSeq" id="WP_210191830.1">
    <property type="nucleotide sequence ID" value="NZ_MXPU01000032.1"/>
</dbReference>
<feature type="non-terminal residue" evidence="1">
    <location>
        <position position="84"/>
    </location>
</feature>
<evidence type="ECO:0000313" key="2">
    <source>
        <dbReference type="Proteomes" id="UP000197269"/>
    </source>
</evidence>
<sequence>MTRDRYSCEAGWHPIVDRFVAVGQEHKGFELYRAGEKWGFLDLAWEANGGRPEALKAAEDIAFEESPRTCEICGAAGSLRTFHW</sequence>
<dbReference type="AlphaFoldDB" id="A0A246DL68"/>
<organism evidence="1 2">
    <name type="scientific">Rhizobium esperanzae</name>
    <dbReference type="NCBI Taxonomy" id="1967781"/>
    <lineage>
        <taxon>Bacteria</taxon>
        <taxon>Pseudomonadati</taxon>
        <taxon>Pseudomonadota</taxon>
        <taxon>Alphaproteobacteria</taxon>
        <taxon>Hyphomicrobiales</taxon>
        <taxon>Rhizobiaceae</taxon>
        <taxon>Rhizobium/Agrobacterium group</taxon>
        <taxon>Rhizobium</taxon>
    </lineage>
</organism>
<gene>
    <name evidence="1" type="ORF">B5E41_29230</name>
</gene>
<dbReference type="EMBL" id="MXPU01000032">
    <property type="protein sequence ID" value="OWO90012.1"/>
    <property type="molecule type" value="Genomic_DNA"/>
</dbReference>
<accession>A0A246DL68</accession>
<reference evidence="1 2" key="1">
    <citation type="submission" date="2017-03" db="EMBL/GenBank/DDBJ databases">
        <title>Genome of strain Rhizobium sp. CNPSo 668.</title>
        <authorList>
            <person name="Ribeiro R."/>
        </authorList>
    </citation>
    <scope>NUCLEOTIDE SEQUENCE [LARGE SCALE GENOMIC DNA]</scope>
    <source>
        <strain evidence="1 2">CNPSo 668</strain>
    </source>
</reference>
<name>A0A246DL68_9HYPH</name>
<proteinExistence type="predicted"/>
<comment type="caution">
    <text evidence="1">The sequence shown here is derived from an EMBL/GenBank/DDBJ whole genome shotgun (WGS) entry which is preliminary data.</text>
</comment>